<dbReference type="AlphaFoldDB" id="A0A4Y9ZQC5"/>
<accession>A0A4Y9ZQC5</accession>
<reference evidence="13 14" key="1">
    <citation type="submission" date="2019-02" db="EMBL/GenBank/DDBJ databases">
        <title>Genome sequencing of the rare red list fungi Hericium alpestre (H. flagellum).</title>
        <authorList>
            <person name="Buettner E."/>
            <person name="Kellner H."/>
        </authorList>
    </citation>
    <scope>NUCLEOTIDE SEQUENCE [LARGE SCALE GENOMIC DNA]</scope>
    <source>
        <strain evidence="13 14">DSM 108284</strain>
    </source>
</reference>
<comment type="caution">
    <text evidence="13">The sequence shown here is derived from an EMBL/GenBank/DDBJ whole genome shotgun (WGS) entry which is preliminary data.</text>
</comment>
<dbReference type="OrthoDB" id="20295at2759"/>
<comment type="pathway">
    <text evidence="4">Protein modification; protein ubiquitination.</text>
</comment>
<dbReference type="InterPro" id="IPR013083">
    <property type="entry name" value="Znf_RING/FYVE/PHD"/>
</dbReference>
<keyword evidence="7" id="KW-0963">Cytoplasm</keyword>
<sequence>MPLKKKAVTPPEKFDYPVWENEAITEVFRVTLDPEVALRTNYEVVWLKSFVEEEVLSDPAASLQFTVDRLEGAVIARLDLDPRSTEYDADYAPFLSQIPREQTIFEFLVGAWKRLNAVRTAFLRKGYPPLDVQKAMQLEEKMRHLIISYVGIDFMSPDAFPHPEGKALGAPEFVRMLLALSSFSAPLLGGSENVSDLSASEIEPFLQDVVRRFEPDEELESVIGPVVTSLLFHECLRRPEGISSVDSLWRGVIAGFEALVAHKPIVQMMVRMEEWNPPNATAAGFEHQSLLGPLLRLNVFPRDWPHIGESYFANVEGRPANDVESSRNSLRGTLKSLQSSLFSILNTIIRASPEAREAILGYFARAISLNSKRAGMQVEYETCASDSYMANLQIILFRFAEPFMDASYSKKTVQGFDEYGKQLEEMKKHLSSINGDQSWVGTPFQARMEAVIKQVKDDMAKVQSQAAAAGTQLLDPETLFRSASFNTFVTTWLIRYVDPRKAHPKPLVDLPLPKEVPVDFKMLPEFILEDAIEYYIFVTRTAPNTLELSGREELLIFALTFLTSTWYIKNPFLKLKIVEFLFFGCFRYRTEGPSLLGGVINSHPMALTHTMPALMHYYVEVEQTGASSQFYDKFNARRNMGYIFKTIWSNPVHREALRAETKNVDKFVRFVNMLINDVTYLMDESLSDLSQIYNIQVEMENQAEWARQTHQHRREREQTLRSLERQATGYTQLGKSTVDLLKMFTAETKEPFMMPEIVDRLAAMLDYNLDALVGPRCQELKVKNKEKYSFNPRQLLSDVLQVYLNLSDQGEFVQAVARDGRSYRKELFEKAAQIASHHALKSPTEIEQLRLFVVKVEEAKATMEAEEELGEVPDEFLDPLMFTVMRDPVILPTSRAIVDRSTIKSHLLSDSKDPFNRMPLSIEDVEPQPELRERIQAPGERRNKNTALDKPEADVVHMNVD</sequence>
<evidence type="ECO:0000256" key="8">
    <source>
        <dbReference type="ARBA" id="ARBA00022679"/>
    </source>
</evidence>
<evidence type="ECO:0000256" key="7">
    <source>
        <dbReference type="ARBA" id="ARBA00022490"/>
    </source>
</evidence>
<keyword evidence="9" id="KW-0833">Ubl conjugation pathway</keyword>
<dbReference type="Pfam" id="PF10408">
    <property type="entry name" value="Ufd2P_core"/>
    <property type="match status" value="1"/>
</dbReference>
<evidence type="ECO:0000256" key="5">
    <source>
        <dbReference type="ARBA" id="ARBA00007434"/>
    </source>
</evidence>
<evidence type="ECO:0000256" key="4">
    <source>
        <dbReference type="ARBA" id="ARBA00004906"/>
    </source>
</evidence>
<proteinExistence type="inferred from homology"/>
<feature type="domain" description="U-box" evidence="12">
    <location>
        <begin position="871"/>
        <end position="945"/>
    </location>
</feature>
<dbReference type="InterPro" id="IPR003613">
    <property type="entry name" value="Ubox_domain"/>
</dbReference>
<dbReference type="EC" id="2.3.2.27" evidence="6"/>
<keyword evidence="8" id="KW-0808">Transferase</keyword>
<evidence type="ECO:0000259" key="12">
    <source>
        <dbReference type="PROSITE" id="PS51698"/>
    </source>
</evidence>
<dbReference type="GO" id="GO:0000209">
    <property type="term" value="P:protein polyubiquitination"/>
    <property type="evidence" value="ECO:0007669"/>
    <property type="project" value="TreeGrafter"/>
</dbReference>
<dbReference type="PANTHER" id="PTHR13931:SF2">
    <property type="entry name" value="UBIQUITIN CONJUGATION FACTOR E4 B"/>
    <property type="match status" value="1"/>
</dbReference>
<evidence type="ECO:0000256" key="9">
    <source>
        <dbReference type="ARBA" id="ARBA00022786"/>
    </source>
</evidence>
<evidence type="ECO:0000256" key="11">
    <source>
        <dbReference type="SAM" id="MobiDB-lite"/>
    </source>
</evidence>
<comment type="similarity">
    <text evidence="5">Belongs to the ubiquitin conjugation factor E4 family.</text>
</comment>
<dbReference type="UniPathway" id="UPA00143"/>
<keyword evidence="14" id="KW-1185">Reference proteome</keyword>
<dbReference type="SUPFAM" id="SSF57850">
    <property type="entry name" value="RING/U-box"/>
    <property type="match status" value="1"/>
</dbReference>
<evidence type="ECO:0000256" key="10">
    <source>
        <dbReference type="ARBA" id="ARBA00023242"/>
    </source>
</evidence>
<evidence type="ECO:0000256" key="2">
    <source>
        <dbReference type="ARBA" id="ARBA00004123"/>
    </source>
</evidence>
<dbReference type="Proteomes" id="UP000298061">
    <property type="component" value="Unassembled WGS sequence"/>
</dbReference>
<dbReference type="GO" id="GO:0005634">
    <property type="term" value="C:nucleus"/>
    <property type="evidence" value="ECO:0007669"/>
    <property type="project" value="UniProtKB-SubCell"/>
</dbReference>
<dbReference type="Gene3D" id="3.30.40.10">
    <property type="entry name" value="Zinc/RING finger domain, C3HC4 (zinc finger)"/>
    <property type="match status" value="1"/>
</dbReference>
<dbReference type="Pfam" id="PF04564">
    <property type="entry name" value="U-box"/>
    <property type="match status" value="1"/>
</dbReference>
<dbReference type="InterPro" id="IPR019474">
    <property type="entry name" value="Ub_conjug_fac_E4_core"/>
</dbReference>
<dbReference type="STRING" id="135208.A0A4Y9ZQC5"/>
<organism evidence="13 14">
    <name type="scientific">Hericium alpestre</name>
    <dbReference type="NCBI Taxonomy" id="135208"/>
    <lineage>
        <taxon>Eukaryota</taxon>
        <taxon>Fungi</taxon>
        <taxon>Dikarya</taxon>
        <taxon>Basidiomycota</taxon>
        <taxon>Agaricomycotina</taxon>
        <taxon>Agaricomycetes</taxon>
        <taxon>Russulales</taxon>
        <taxon>Hericiaceae</taxon>
        <taxon>Hericium</taxon>
    </lineage>
</organism>
<dbReference type="EMBL" id="SFCI01001271">
    <property type="protein sequence ID" value="TFY76233.1"/>
    <property type="molecule type" value="Genomic_DNA"/>
</dbReference>
<dbReference type="PROSITE" id="PS51698">
    <property type="entry name" value="U_BOX"/>
    <property type="match status" value="1"/>
</dbReference>
<gene>
    <name evidence="13" type="ORF">EWM64_g7779</name>
</gene>
<dbReference type="InterPro" id="IPR045132">
    <property type="entry name" value="UBE4"/>
</dbReference>
<comment type="subcellular location">
    <subcellularLocation>
        <location evidence="3">Cytoplasm</location>
    </subcellularLocation>
    <subcellularLocation>
        <location evidence="2">Nucleus</location>
    </subcellularLocation>
</comment>
<protein>
    <recommendedName>
        <fullName evidence="6">RING-type E3 ubiquitin transferase</fullName>
        <ecNumber evidence="6">2.3.2.27</ecNumber>
    </recommendedName>
</protein>
<dbReference type="CDD" id="cd16657">
    <property type="entry name" value="RING-Ubox_UBE4A"/>
    <property type="match status" value="1"/>
</dbReference>
<dbReference type="GO" id="GO:0036503">
    <property type="term" value="P:ERAD pathway"/>
    <property type="evidence" value="ECO:0007669"/>
    <property type="project" value="InterPro"/>
</dbReference>
<dbReference type="PANTHER" id="PTHR13931">
    <property type="entry name" value="UBIQUITINATION FACTOR E4"/>
    <property type="match status" value="1"/>
</dbReference>
<evidence type="ECO:0000313" key="14">
    <source>
        <dbReference type="Proteomes" id="UP000298061"/>
    </source>
</evidence>
<evidence type="ECO:0000256" key="3">
    <source>
        <dbReference type="ARBA" id="ARBA00004496"/>
    </source>
</evidence>
<dbReference type="GO" id="GO:0000151">
    <property type="term" value="C:ubiquitin ligase complex"/>
    <property type="evidence" value="ECO:0007669"/>
    <property type="project" value="InterPro"/>
</dbReference>
<dbReference type="FunFam" id="3.30.40.10:FF:000055">
    <property type="entry name" value="Ubiquitin conjugation factor e4 a"/>
    <property type="match status" value="1"/>
</dbReference>
<evidence type="ECO:0000256" key="1">
    <source>
        <dbReference type="ARBA" id="ARBA00000900"/>
    </source>
</evidence>
<dbReference type="GO" id="GO:0006511">
    <property type="term" value="P:ubiquitin-dependent protein catabolic process"/>
    <property type="evidence" value="ECO:0007669"/>
    <property type="project" value="InterPro"/>
</dbReference>
<dbReference type="GO" id="GO:0005737">
    <property type="term" value="C:cytoplasm"/>
    <property type="evidence" value="ECO:0007669"/>
    <property type="project" value="UniProtKB-SubCell"/>
</dbReference>
<keyword evidence="10" id="KW-0539">Nucleus</keyword>
<evidence type="ECO:0000256" key="6">
    <source>
        <dbReference type="ARBA" id="ARBA00012483"/>
    </source>
</evidence>
<name>A0A4Y9ZQC5_9AGAM</name>
<dbReference type="GO" id="GO:0034450">
    <property type="term" value="F:ubiquitin-ubiquitin ligase activity"/>
    <property type="evidence" value="ECO:0007669"/>
    <property type="project" value="InterPro"/>
</dbReference>
<comment type="catalytic activity">
    <reaction evidence="1">
        <text>S-ubiquitinyl-[E2 ubiquitin-conjugating enzyme]-L-cysteine + [acceptor protein]-L-lysine = [E2 ubiquitin-conjugating enzyme]-L-cysteine + N(6)-ubiquitinyl-[acceptor protein]-L-lysine.</text>
        <dbReference type="EC" id="2.3.2.27"/>
    </reaction>
</comment>
<evidence type="ECO:0000313" key="13">
    <source>
        <dbReference type="EMBL" id="TFY76233.1"/>
    </source>
</evidence>
<dbReference type="SMART" id="SM00504">
    <property type="entry name" value="Ubox"/>
    <property type="match status" value="1"/>
</dbReference>
<feature type="region of interest" description="Disordered" evidence="11">
    <location>
        <begin position="935"/>
        <end position="961"/>
    </location>
</feature>